<organism evidence="2 3">
    <name type="scientific">Leucocoprinus birnbaumii</name>
    <dbReference type="NCBI Taxonomy" id="56174"/>
    <lineage>
        <taxon>Eukaryota</taxon>
        <taxon>Fungi</taxon>
        <taxon>Dikarya</taxon>
        <taxon>Basidiomycota</taxon>
        <taxon>Agaricomycotina</taxon>
        <taxon>Agaricomycetes</taxon>
        <taxon>Agaricomycetidae</taxon>
        <taxon>Agaricales</taxon>
        <taxon>Agaricineae</taxon>
        <taxon>Agaricaceae</taxon>
        <taxon>Leucocoprinus</taxon>
    </lineage>
</organism>
<dbReference type="SUPFAM" id="SSF49764">
    <property type="entry name" value="HSP20-like chaperones"/>
    <property type="match status" value="1"/>
</dbReference>
<reference evidence="2" key="1">
    <citation type="submission" date="2022-07" db="EMBL/GenBank/DDBJ databases">
        <title>Genome Sequence of Leucocoprinus birnbaumii.</title>
        <authorList>
            <person name="Buettner E."/>
        </authorList>
    </citation>
    <scope>NUCLEOTIDE SEQUENCE</scope>
    <source>
        <strain evidence="2">VT141</strain>
    </source>
</reference>
<sequence length="142" mass="15839">MPSVFFHDPFHDIERLFERIEDAIRPINNSPKGDIPQFEGPDRQVVPGAFKPRMDLHEDKEKNLVTATFELPGVKSKDVQLEVHEGLLTVSAEIKPPAELSENGGVKDEDIKASMVDGVLTVAFPKLPANQMPRKISITSRL</sequence>
<dbReference type="Gene3D" id="2.60.40.790">
    <property type="match status" value="1"/>
</dbReference>
<accession>A0AAD5VHW0</accession>
<dbReference type="InterPro" id="IPR002068">
    <property type="entry name" value="A-crystallin/Hsp20_dom"/>
</dbReference>
<keyword evidence="3" id="KW-1185">Reference proteome</keyword>
<proteinExistence type="predicted"/>
<evidence type="ECO:0000313" key="2">
    <source>
        <dbReference type="EMBL" id="KAJ3560370.1"/>
    </source>
</evidence>
<dbReference type="AlphaFoldDB" id="A0AAD5VHW0"/>
<evidence type="ECO:0000313" key="3">
    <source>
        <dbReference type="Proteomes" id="UP001213000"/>
    </source>
</evidence>
<name>A0AAD5VHW0_9AGAR</name>
<dbReference type="EMBL" id="JANIEX010001185">
    <property type="protein sequence ID" value="KAJ3560370.1"/>
    <property type="molecule type" value="Genomic_DNA"/>
</dbReference>
<evidence type="ECO:0000259" key="1">
    <source>
        <dbReference type="Pfam" id="PF00011"/>
    </source>
</evidence>
<dbReference type="Pfam" id="PF00011">
    <property type="entry name" value="HSP20"/>
    <property type="match status" value="1"/>
</dbReference>
<dbReference type="Proteomes" id="UP001213000">
    <property type="component" value="Unassembled WGS sequence"/>
</dbReference>
<dbReference type="InterPro" id="IPR008978">
    <property type="entry name" value="HSP20-like_chaperone"/>
</dbReference>
<comment type="caution">
    <text evidence="2">The sequence shown here is derived from an EMBL/GenBank/DDBJ whole genome shotgun (WGS) entry which is preliminary data.</text>
</comment>
<gene>
    <name evidence="2" type="ORF">NP233_g10881</name>
</gene>
<feature type="domain" description="SHSP" evidence="1">
    <location>
        <begin position="105"/>
        <end position="139"/>
    </location>
</feature>
<dbReference type="CDD" id="cd06464">
    <property type="entry name" value="ACD_sHsps-like"/>
    <property type="match status" value="1"/>
</dbReference>
<protein>
    <recommendedName>
        <fullName evidence="1">SHSP domain-containing protein</fullName>
    </recommendedName>
</protein>